<dbReference type="Proteomes" id="UP000249542">
    <property type="component" value="Unassembled WGS sequence"/>
</dbReference>
<dbReference type="Pfam" id="PF02563">
    <property type="entry name" value="Poly_export"/>
    <property type="match status" value="1"/>
</dbReference>
<dbReference type="AlphaFoldDB" id="A0A2W7IWC9"/>
<evidence type="ECO:0000256" key="9">
    <source>
        <dbReference type="ARBA" id="ARBA00023065"/>
    </source>
</evidence>
<keyword evidence="15" id="KW-1133">Transmembrane helix</keyword>
<organism evidence="18 19">
    <name type="scientific">Mesonia algae</name>
    <dbReference type="NCBI Taxonomy" id="213248"/>
    <lineage>
        <taxon>Bacteria</taxon>
        <taxon>Pseudomonadati</taxon>
        <taxon>Bacteroidota</taxon>
        <taxon>Flavobacteriia</taxon>
        <taxon>Flavobacteriales</taxon>
        <taxon>Flavobacteriaceae</taxon>
        <taxon>Mesonia</taxon>
    </lineage>
</organism>
<dbReference type="PANTHER" id="PTHR33619:SF3">
    <property type="entry name" value="POLYSACCHARIDE EXPORT PROTEIN GFCE-RELATED"/>
    <property type="match status" value="1"/>
</dbReference>
<dbReference type="RefSeq" id="WP_111539489.1">
    <property type="nucleotide sequence ID" value="NZ_QKYV01000001.1"/>
</dbReference>
<evidence type="ECO:0000313" key="19">
    <source>
        <dbReference type="Proteomes" id="UP000249542"/>
    </source>
</evidence>
<keyword evidence="12" id="KW-0564">Palmitate</keyword>
<proteinExistence type="inferred from homology"/>
<dbReference type="GO" id="GO:0046930">
    <property type="term" value="C:pore complex"/>
    <property type="evidence" value="ECO:0007669"/>
    <property type="project" value="UniProtKB-KW"/>
</dbReference>
<dbReference type="InterPro" id="IPR003715">
    <property type="entry name" value="Poly_export_N"/>
</dbReference>
<evidence type="ECO:0000256" key="3">
    <source>
        <dbReference type="ARBA" id="ARBA00022448"/>
    </source>
</evidence>
<accession>A0A2W7IWC9</accession>
<evidence type="ECO:0000256" key="6">
    <source>
        <dbReference type="ARBA" id="ARBA00022692"/>
    </source>
</evidence>
<evidence type="ECO:0000256" key="1">
    <source>
        <dbReference type="ARBA" id="ARBA00004571"/>
    </source>
</evidence>
<dbReference type="GO" id="GO:0009279">
    <property type="term" value="C:cell outer membrane"/>
    <property type="evidence" value="ECO:0007669"/>
    <property type="project" value="UniProtKB-SubCell"/>
</dbReference>
<feature type="domain" description="Polysaccharide export protein N-terminal" evidence="16">
    <location>
        <begin position="45"/>
        <end position="137"/>
    </location>
</feature>
<keyword evidence="11 15" id="KW-0472">Membrane</keyword>
<evidence type="ECO:0000313" key="18">
    <source>
        <dbReference type="EMBL" id="PZW43797.1"/>
    </source>
</evidence>
<evidence type="ECO:0000256" key="10">
    <source>
        <dbReference type="ARBA" id="ARBA00023114"/>
    </source>
</evidence>
<keyword evidence="7" id="KW-0732">Signal</keyword>
<evidence type="ECO:0000256" key="14">
    <source>
        <dbReference type="ARBA" id="ARBA00023288"/>
    </source>
</evidence>
<dbReference type="InterPro" id="IPR054765">
    <property type="entry name" value="SLBB_dom"/>
</dbReference>
<evidence type="ECO:0000256" key="4">
    <source>
        <dbReference type="ARBA" id="ARBA00022452"/>
    </source>
</evidence>
<feature type="transmembrane region" description="Helical" evidence="15">
    <location>
        <begin position="232"/>
        <end position="254"/>
    </location>
</feature>
<keyword evidence="9" id="KW-0406">Ion transport</keyword>
<keyword evidence="14" id="KW-0449">Lipoprotein</keyword>
<feature type="domain" description="SLBB" evidence="17">
    <location>
        <begin position="141"/>
        <end position="220"/>
    </location>
</feature>
<dbReference type="Pfam" id="PF22461">
    <property type="entry name" value="SLBB_2"/>
    <property type="match status" value="1"/>
</dbReference>
<keyword evidence="10" id="KW-0626">Porin</keyword>
<dbReference type="PANTHER" id="PTHR33619">
    <property type="entry name" value="POLYSACCHARIDE EXPORT PROTEIN GFCE-RELATED"/>
    <property type="match status" value="1"/>
</dbReference>
<gene>
    <name evidence="18" type="ORF">LX95_00121</name>
</gene>
<dbReference type="InterPro" id="IPR049712">
    <property type="entry name" value="Poly_export"/>
</dbReference>
<keyword evidence="3" id="KW-0813">Transport</keyword>
<dbReference type="GO" id="GO:0015159">
    <property type="term" value="F:polysaccharide transmembrane transporter activity"/>
    <property type="evidence" value="ECO:0007669"/>
    <property type="project" value="InterPro"/>
</dbReference>
<evidence type="ECO:0000256" key="11">
    <source>
        <dbReference type="ARBA" id="ARBA00023136"/>
    </source>
</evidence>
<protein>
    <submittedName>
        <fullName evidence="18">Polysaccharide export outer membrane protein</fullName>
    </submittedName>
</protein>
<evidence type="ECO:0000256" key="5">
    <source>
        <dbReference type="ARBA" id="ARBA00022597"/>
    </source>
</evidence>
<dbReference type="Gene3D" id="3.10.560.10">
    <property type="entry name" value="Outer membrane lipoprotein wza domain like"/>
    <property type="match status" value="1"/>
</dbReference>
<evidence type="ECO:0000256" key="13">
    <source>
        <dbReference type="ARBA" id="ARBA00023237"/>
    </source>
</evidence>
<evidence type="ECO:0000259" key="16">
    <source>
        <dbReference type="Pfam" id="PF02563"/>
    </source>
</evidence>
<comment type="subcellular location">
    <subcellularLocation>
        <location evidence="1">Cell outer membrane</location>
        <topology evidence="1">Multi-pass membrane protein</topology>
    </subcellularLocation>
</comment>
<name>A0A2W7IWC9_9FLAO</name>
<evidence type="ECO:0000256" key="8">
    <source>
        <dbReference type="ARBA" id="ARBA00023047"/>
    </source>
</evidence>
<evidence type="ECO:0000256" key="7">
    <source>
        <dbReference type="ARBA" id="ARBA00022729"/>
    </source>
</evidence>
<dbReference type="GO" id="GO:0015288">
    <property type="term" value="F:porin activity"/>
    <property type="evidence" value="ECO:0007669"/>
    <property type="project" value="UniProtKB-KW"/>
</dbReference>
<keyword evidence="4" id="KW-1134">Transmembrane beta strand</keyword>
<keyword evidence="19" id="KW-1185">Reference proteome</keyword>
<comment type="caution">
    <text evidence="18">The sequence shown here is derived from an EMBL/GenBank/DDBJ whole genome shotgun (WGS) entry which is preliminary data.</text>
</comment>
<dbReference type="GO" id="GO:0006811">
    <property type="term" value="P:monoatomic ion transport"/>
    <property type="evidence" value="ECO:0007669"/>
    <property type="project" value="UniProtKB-KW"/>
</dbReference>
<evidence type="ECO:0000256" key="2">
    <source>
        <dbReference type="ARBA" id="ARBA00009450"/>
    </source>
</evidence>
<keyword evidence="5" id="KW-0762">Sugar transport</keyword>
<keyword evidence="13" id="KW-0998">Cell outer membrane</keyword>
<reference evidence="18 19" key="1">
    <citation type="submission" date="2018-06" db="EMBL/GenBank/DDBJ databases">
        <title>Genomic Encyclopedia of Archaeal and Bacterial Type Strains, Phase II (KMG-II): from individual species to whole genera.</title>
        <authorList>
            <person name="Goeker M."/>
        </authorList>
    </citation>
    <scope>NUCLEOTIDE SEQUENCE [LARGE SCALE GENOMIC DNA]</scope>
    <source>
        <strain evidence="18 19">DSM 15361</strain>
    </source>
</reference>
<evidence type="ECO:0000256" key="15">
    <source>
        <dbReference type="SAM" id="Phobius"/>
    </source>
</evidence>
<dbReference type="EMBL" id="QKYV01000001">
    <property type="protein sequence ID" value="PZW43797.1"/>
    <property type="molecule type" value="Genomic_DNA"/>
</dbReference>
<keyword evidence="6 15" id="KW-0812">Transmembrane</keyword>
<evidence type="ECO:0000256" key="12">
    <source>
        <dbReference type="ARBA" id="ARBA00023139"/>
    </source>
</evidence>
<evidence type="ECO:0000259" key="17">
    <source>
        <dbReference type="Pfam" id="PF22461"/>
    </source>
</evidence>
<comment type="similarity">
    <text evidence="2">Belongs to the BexD/CtrA/VexA family.</text>
</comment>
<dbReference type="PROSITE" id="PS51257">
    <property type="entry name" value="PROKAR_LIPOPROTEIN"/>
    <property type="match status" value="1"/>
</dbReference>
<keyword evidence="8" id="KW-0625">Polysaccharide transport</keyword>
<sequence length="255" mass="28795">MKKIILTFIFCVLLFSCATKKEVLYFQDIKETSLVKVDQIYSHPIIEVNDILKIDLTALSQAAILPYQFDKNMGGQVQQRQGDILKLEGYLVDEEGNINYPGLGLVKVEGYTTQELQKRFETQLSQFVKDPTVRIRLVNFKVSVIGEVRNPGTYTIAEETVSLPQALGLAGDLTIQGERKEVLLIRQTKEGREHVQIDLTSSEWMNSEYYFLKQNDVVYVQPNNAKVKTAGIIGNLGTLLSVFSILLSTAILIFR</sequence>